<keyword evidence="1 3" id="KW-0853">WD repeat</keyword>
<accession>X6PDG6</accession>
<feature type="repeat" description="WD" evidence="3">
    <location>
        <begin position="196"/>
        <end position="239"/>
    </location>
</feature>
<dbReference type="InterPro" id="IPR019775">
    <property type="entry name" value="WD40_repeat_CS"/>
</dbReference>
<sequence length="437" mass="50063">KAYKFWLFFIALSSHSFFSRLMKGCLIIKKIFILFLKIRTLEIDIDNFLKEEEIPLIIRHWNRILNIKLGWIHDFDKLISKYVCAINIFIFDFFRLSSKLLKTFTEHTTLVTSIDCSTFGDGQFICSGSGDKTVCVWDAGTNKRIQSFNGHSNDVKCVKFSPYHYHNYRRNVICSSADEIDILFWDIKNNQQLKVFNQHTDGVSSIEFSSFNGGRYLCSGSYDNTIRLWDVETSKSLHVFDEHKDWIFSVDISSSQSNNNKNSNIGVIGGNGYTICSASRDRTIRIWDIETTKQLIVFKGHAYAVNSVKYGSNESLNTVLSGSSDKSVRLWDIRSGQQIQVFNGHTETINEVAYSQFVIHDSEGDDTSNVVCSAAGNTIRFWDIRSNKNELYMINGDEEDEMCCLAFMQLKKKSNDNRGSGIHLCYGTYKGLLHIWG</sequence>
<dbReference type="PRINTS" id="PR00320">
    <property type="entry name" value="GPROTEINBRPT"/>
</dbReference>
<dbReference type="PROSITE" id="PS00678">
    <property type="entry name" value="WD_REPEATS_1"/>
    <property type="match status" value="3"/>
</dbReference>
<dbReference type="InterPro" id="IPR015943">
    <property type="entry name" value="WD40/YVTN_repeat-like_dom_sf"/>
</dbReference>
<dbReference type="GO" id="GO:1990234">
    <property type="term" value="C:transferase complex"/>
    <property type="evidence" value="ECO:0007669"/>
    <property type="project" value="UniProtKB-ARBA"/>
</dbReference>
<dbReference type="AlphaFoldDB" id="X6PDG6"/>
<dbReference type="Pfam" id="PF00400">
    <property type="entry name" value="WD40"/>
    <property type="match status" value="6"/>
</dbReference>
<dbReference type="Proteomes" id="UP000023152">
    <property type="component" value="Unassembled WGS sequence"/>
</dbReference>
<dbReference type="Gene3D" id="2.130.10.10">
    <property type="entry name" value="YVTN repeat-like/Quinoprotein amine dehydrogenase"/>
    <property type="match status" value="2"/>
</dbReference>
<feature type="repeat" description="WD" evidence="3">
    <location>
        <begin position="271"/>
        <end position="297"/>
    </location>
</feature>
<dbReference type="InterPro" id="IPR036322">
    <property type="entry name" value="WD40_repeat_dom_sf"/>
</dbReference>
<feature type="non-terminal residue" evidence="4">
    <location>
        <position position="1"/>
    </location>
</feature>
<organism evidence="4 5">
    <name type="scientific">Reticulomyxa filosa</name>
    <dbReference type="NCBI Taxonomy" id="46433"/>
    <lineage>
        <taxon>Eukaryota</taxon>
        <taxon>Sar</taxon>
        <taxon>Rhizaria</taxon>
        <taxon>Retaria</taxon>
        <taxon>Foraminifera</taxon>
        <taxon>Monothalamids</taxon>
        <taxon>Reticulomyxidae</taxon>
        <taxon>Reticulomyxa</taxon>
    </lineage>
</organism>
<gene>
    <name evidence="4" type="ORF">RFI_00963</name>
</gene>
<dbReference type="CDD" id="cd00200">
    <property type="entry name" value="WD40"/>
    <property type="match status" value="1"/>
</dbReference>
<evidence type="ECO:0000313" key="4">
    <source>
        <dbReference type="EMBL" id="ETO36099.1"/>
    </source>
</evidence>
<name>X6PDG6_RETFI</name>
<comment type="caution">
    <text evidence="4">The sequence shown here is derived from an EMBL/GenBank/DDBJ whole genome shotgun (WGS) entry which is preliminary data.</text>
</comment>
<dbReference type="InterPro" id="IPR001680">
    <property type="entry name" value="WD40_rpt"/>
</dbReference>
<dbReference type="InterPro" id="IPR020472">
    <property type="entry name" value="WD40_PAC1"/>
</dbReference>
<feature type="repeat" description="WD" evidence="3">
    <location>
        <begin position="148"/>
        <end position="195"/>
    </location>
</feature>
<feature type="repeat" description="WD" evidence="3">
    <location>
        <begin position="104"/>
        <end position="147"/>
    </location>
</feature>
<keyword evidence="2" id="KW-0677">Repeat</keyword>
<evidence type="ECO:0000256" key="2">
    <source>
        <dbReference type="ARBA" id="ARBA00022737"/>
    </source>
</evidence>
<dbReference type="SUPFAM" id="SSF50978">
    <property type="entry name" value="WD40 repeat-like"/>
    <property type="match status" value="1"/>
</dbReference>
<dbReference type="SMART" id="SM00320">
    <property type="entry name" value="WD40"/>
    <property type="match status" value="6"/>
</dbReference>
<proteinExistence type="predicted"/>
<reference evidence="4 5" key="1">
    <citation type="journal article" date="2013" name="Curr. Biol.">
        <title>The Genome of the Foraminiferan Reticulomyxa filosa.</title>
        <authorList>
            <person name="Glockner G."/>
            <person name="Hulsmann N."/>
            <person name="Schleicher M."/>
            <person name="Noegel A.A."/>
            <person name="Eichinger L."/>
            <person name="Gallinger C."/>
            <person name="Pawlowski J."/>
            <person name="Sierra R."/>
            <person name="Euteneuer U."/>
            <person name="Pillet L."/>
            <person name="Moustafa A."/>
            <person name="Platzer M."/>
            <person name="Groth M."/>
            <person name="Szafranski K."/>
            <person name="Schliwa M."/>
        </authorList>
    </citation>
    <scope>NUCLEOTIDE SEQUENCE [LARGE SCALE GENOMIC DNA]</scope>
</reference>
<evidence type="ECO:0000256" key="3">
    <source>
        <dbReference type="PROSITE-ProRule" id="PRU00221"/>
    </source>
</evidence>
<feature type="repeat" description="WD" evidence="3">
    <location>
        <begin position="298"/>
        <end position="341"/>
    </location>
</feature>
<protein>
    <submittedName>
        <fullName evidence="4">Uncharacterized protein</fullName>
    </submittedName>
</protein>
<dbReference type="PROSITE" id="PS50082">
    <property type="entry name" value="WD_REPEATS_2"/>
    <property type="match status" value="5"/>
</dbReference>
<evidence type="ECO:0000256" key="1">
    <source>
        <dbReference type="ARBA" id="ARBA00022574"/>
    </source>
</evidence>
<dbReference type="EMBL" id="ASPP01001012">
    <property type="protein sequence ID" value="ETO36099.1"/>
    <property type="molecule type" value="Genomic_DNA"/>
</dbReference>
<dbReference type="PROSITE" id="PS50294">
    <property type="entry name" value="WD_REPEATS_REGION"/>
    <property type="match status" value="2"/>
</dbReference>
<evidence type="ECO:0000313" key="5">
    <source>
        <dbReference type="Proteomes" id="UP000023152"/>
    </source>
</evidence>
<dbReference type="PANTHER" id="PTHR22847:SF637">
    <property type="entry name" value="WD REPEAT DOMAIN 5B"/>
    <property type="match status" value="1"/>
</dbReference>
<dbReference type="PANTHER" id="PTHR22847">
    <property type="entry name" value="WD40 REPEAT PROTEIN"/>
    <property type="match status" value="1"/>
</dbReference>
<keyword evidence="5" id="KW-1185">Reference proteome</keyword>